<keyword evidence="13" id="KW-0966">Cell projection</keyword>
<accession>A0A1M6HID1</accession>
<evidence type="ECO:0000256" key="1">
    <source>
        <dbReference type="ARBA" id="ARBA00004117"/>
    </source>
</evidence>
<keyword evidence="9" id="KW-0975">Bacterial flagellum</keyword>
<dbReference type="RefSeq" id="WP_073474029.1">
    <property type="nucleotide sequence ID" value="NZ_FQZU01000005.1"/>
</dbReference>
<dbReference type="GO" id="GO:0050918">
    <property type="term" value="P:positive chemotaxis"/>
    <property type="evidence" value="ECO:0007669"/>
    <property type="project" value="TreeGrafter"/>
</dbReference>
<keyword evidence="13" id="KW-0282">Flagellum</keyword>
<dbReference type="Gene3D" id="3.40.1550.10">
    <property type="entry name" value="CheC-like"/>
    <property type="match status" value="1"/>
</dbReference>
<keyword evidence="5" id="KW-1003">Cell membrane</keyword>
<dbReference type="InterPro" id="IPR001543">
    <property type="entry name" value="FliN-like_C"/>
</dbReference>
<evidence type="ECO:0000256" key="2">
    <source>
        <dbReference type="ARBA" id="ARBA00004202"/>
    </source>
</evidence>
<evidence type="ECO:0000256" key="4">
    <source>
        <dbReference type="ARBA" id="ARBA00021898"/>
    </source>
</evidence>
<evidence type="ECO:0000256" key="11">
    <source>
        <dbReference type="NCBIfam" id="TIGR01397"/>
    </source>
</evidence>
<keyword evidence="6" id="KW-0145">Chemotaxis</keyword>
<dbReference type="Pfam" id="PF01052">
    <property type="entry name" value="FliMN_C"/>
    <property type="match status" value="1"/>
</dbReference>
<evidence type="ECO:0000313" key="13">
    <source>
        <dbReference type="EMBL" id="SHJ21945.1"/>
    </source>
</evidence>
<proteinExistence type="inferred from homology"/>
<dbReference type="SUPFAM" id="SSF101801">
    <property type="entry name" value="Surface presentation of antigens (SPOA)"/>
    <property type="match status" value="1"/>
</dbReference>
<dbReference type="GO" id="GO:0005886">
    <property type="term" value="C:plasma membrane"/>
    <property type="evidence" value="ECO:0007669"/>
    <property type="project" value="UniProtKB-SubCell"/>
</dbReference>
<dbReference type="GO" id="GO:0071978">
    <property type="term" value="P:bacterial-type flagellum-dependent swarming motility"/>
    <property type="evidence" value="ECO:0007669"/>
    <property type="project" value="TreeGrafter"/>
</dbReference>
<evidence type="ECO:0000256" key="7">
    <source>
        <dbReference type="ARBA" id="ARBA00022779"/>
    </source>
</evidence>
<dbReference type="CDD" id="cd17908">
    <property type="entry name" value="FliM"/>
    <property type="match status" value="1"/>
</dbReference>
<dbReference type="EMBL" id="FQZU01000005">
    <property type="protein sequence ID" value="SHJ21945.1"/>
    <property type="molecule type" value="Genomic_DNA"/>
</dbReference>
<dbReference type="InterPro" id="IPR001689">
    <property type="entry name" value="Flag_FliM"/>
</dbReference>
<organism evidence="13 14">
    <name type="scientific">Desulfatibacillum alkenivorans DSM 16219</name>
    <dbReference type="NCBI Taxonomy" id="1121393"/>
    <lineage>
        <taxon>Bacteria</taxon>
        <taxon>Pseudomonadati</taxon>
        <taxon>Thermodesulfobacteriota</taxon>
        <taxon>Desulfobacteria</taxon>
        <taxon>Desulfobacterales</taxon>
        <taxon>Desulfatibacillaceae</taxon>
        <taxon>Desulfatibacillum</taxon>
    </lineage>
</organism>
<dbReference type="SUPFAM" id="SSF103039">
    <property type="entry name" value="CheC-like"/>
    <property type="match status" value="1"/>
</dbReference>
<protein>
    <recommendedName>
        <fullName evidence="4 11">Flagellar motor switch protein FliM</fullName>
    </recommendedName>
</protein>
<dbReference type="InterPro" id="IPR028976">
    <property type="entry name" value="CheC-like_sf"/>
</dbReference>
<dbReference type="Pfam" id="PF02154">
    <property type="entry name" value="FliM"/>
    <property type="match status" value="1"/>
</dbReference>
<dbReference type="GO" id="GO:0009425">
    <property type="term" value="C:bacterial-type flagellum basal body"/>
    <property type="evidence" value="ECO:0007669"/>
    <property type="project" value="UniProtKB-SubCell"/>
</dbReference>
<comment type="similarity">
    <text evidence="3">Belongs to the FliM family.</text>
</comment>
<evidence type="ECO:0000256" key="6">
    <source>
        <dbReference type="ARBA" id="ARBA00022500"/>
    </source>
</evidence>
<dbReference type="PIRSF" id="PIRSF002888">
    <property type="entry name" value="FliM"/>
    <property type="match status" value="1"/>
</dbReference>
<dbReference type="OrthoDB" id="9806941at2"/>
<dbReference type="GO" id="GO:0003774">
    <property type="term" value="F:cytoskeletal motor activity"/>
    <property type="evidence" value="ECO:0007669"/>
    <property type="project" value="InterPro"/>
</dbReference>
<feature type="domain" description="Flagellar motor switch protein FliN-like C-terminal" evidence="12">
    <location>
        <begin position="252"/>
        <end position="322"/>
    </location>
</feature>
<dbReference type="InterPro" id="IPR036429">
    <property type="entry name" value="SpoA-like_sf"/>
</dbReference>
<evidence type="ECO:0000256" key="8">
    <source>
        <dbReference type="ARBA" id="ARBA00023136"/>
    </source>
</evidence>
<keyword evidence="8" id="KW-0472">Membrane</keyword>
<keyword evidence="13" id="KW-0969">Cilium</keyword>
<dbReference type="NCBIfam" id="TIGR01397">
    <property type="entry name" value="fliM_switch"/>
    <property type="match status" value="1"/>
</dbReference>
<evidence type="ECO:0000256" key="10">
    <source>
        <dbReference type="ARBA" id="ARBA00025044"/>
    </source>
</evidence>
<evidence type="ECO:0000256" key="5">
    <source>
        <dbReference type="ARBA" id="ARBA00022475"/>
    </source>
</evidence>
<comment type="subcellular location">
    <subcellularLocation>
        <location evidence="1">Bacterial flagellum basal body</location>
    </subcellularLocation>
    <subcellularLocation>
        <location evidence="2">Cell membrane</location>
        <topology evidence="2">Peripheral membrane protein</topology>
    </subcellularLocation>
</comment>
<evidence type="ECO:0000313" key="14">
    <source>
        <dbReference type="Proteomes" id="UP000183994"/>
    </source>
</evidence>
<reference evidence="14" key="1">
    <citation type="submission" date="2016-11" db="EMBL/GenBank/DDBJ databases">
        <authorList>
            <person name="Varghese N."/>
            <person name="Submissions S."/>
        </authorList>
    </citation>
    <scope>NUCLEOTIDE SEQUENCE [LARGE SCALE GENOMIC DNA]</scope>
    <source>
        <strain evidence="14">DSM 16219</strain>
    </source>
</reference>
<dbReference type="Gene3D" id="2.30.330.10">
    <property type="entry name" value="SpoA-like"/>
    <property type="match status" value="1"/>
</dbReference>
<evidence type="ECO:0000256" key="3">
    <source>
        <dbReference type="ARBA" id="ARBA00011049"/>
    </source>
</evidence>
<dbReference type="PRINTS" id="PR00955">
    <property type="entry name" value="FLGMOTORFLIM"/>
</dbReference>
<name>A0A1M6HID1_9BACT</name>
<keyword evidence="7" id="KW-0283">Flagellar rotation</keyword>
<gene>
    <name evidence="13" type="ORF">SAMN02745216_01232</name>
</gene>
<dbReference type="PANTHER" id="PTHR30034">
    <property type="entry name" value="FLAGELLAR MOTOR SWITCH PROTEIN FLIM"/>
    <property type="match status" value="1"/>
</dbReference>
<keyword evidence="14" id="KW-1185">Reference proteome</keyword>
<evidence type="ECO:0000259" key="12">
    <source>
        <dbReference type="Pfam" id="PF01052"/>
    </source>
</evidence>
<evidence type="ECO:0000256" key="9">
    <source>
        <dbReference type="ARBA" id="ARBA00023143"/>
    </source>
</evidence>
<dbReference type="PANTHER" id="PTHR30034:SF6">
    <property type="entry name" value="YOP PROTEINS TRANSLOCATION PROTEIN Q"/>
    <property type="match status" value="1"/>
</dbReference>
<dbReference type="AlphaFoldDB" id="A0A1M6HID1"/>
<comment type="function">
    <text evidence="10">FliM is one of three proteins (FliG, FliN, FliM) that forms the rotor-mounted switch complex (C ring), located at the base of the basal body. This complex interacts with the CheY and CheZ chemotaxis proteins, in addition to contacting components of the motor that determine the direction of flagellar rotation.</text>
</comment>
<dbReference type="STRING" id="1121393.SAMN02745216_01232"/>
<dbReference type="Proteomes" id="UP000183994">
    <property type="component" value="Unassembled WGS sequence"/>
</dbReference>
<sequence>MGDILSQDEVDSLLQGISSGEIETEPEEEVSEDGVALYDFANQDRVIRGRMPTLEVVNKRLARMFSTSLSATMRGAADISVRDTNMIKFSEFQSSIPVPANIHMFKMEPLRGHALLVVDTPLVFQLIEYYFGGTPGGALKVEGRDFTRIENQIIRKVVGIYLKDFEEAWAPIYPIKPVYVRSEMNPQFAVIGLPIDLMIIVRFQVELETTEGGMTLAIPYSMLEPIRDKLYSGFQSDNLEADASWKKRVESQVQEVLVEICVELGTAVITAERLMSLRKGDVISLEQFADAPLTAKIQGVPKIAGKAGVVKGAKAIAVEGRITMD</sequence>